<feature type="compositionally biased region" description="Basic and acidic residues" evidence="2">
    <location>
        <begin position="10"/>
        <end position="21"/>
    </location>
</feature>
<dbReference type="OrthoDB" id="3905365at2759"/>
<feature type="compositionally biased region" description="Low complexity" evidence="2">
    <location>
        <begin position="536"/>
        <end position="552"/>
    </location>
</feature>
<feature type="compositionally biased region" description="Polar residues" evidence="2">
    <location>
        <begin position="86"/>
        <end position="100"/>
    </location>
</feature>
<protein>
    <submittedName>
        <fullName evidence="3">Uncharacterized protein</fullName>
    </submittedName>
</protein>
<dbReference type="STRING" id="336963.C4JG17"/>
<evidence type="ECO:0000256" key="2">
    <source>
        <dbReference type="SAM" id="MobiDB-lite"/>
    </source>
</evidence>
<evidence type="ECO:0000313" key="3">
    <source>
        <dbReference type="EMBL" id="EEP76248.1"/>
    </source>
</evidence>
<proteinExistence type="predicted"/>
<dbReference type="HOGENOM" id="CLU_014177_2_0_1"/>
<dbReference type="Proteomes" id="UP000002058">
    <property type="component" value="Unassembled WGS sequence"/>
</dbReference>
<dbReference type="RefSeq" id="XP_002541581.1">
    <property type="nucleotide sequence ID" value="XM_002541535.1"/>
</dbReference>
<feature type="compositionally biased region" description="Polar residues" evidence="2">
    <location>
        <begin position="568"/>
        <end position="578"/>
    </location>
</feature>
<feature type="compositionally biased region" description="Pro residues" evidence="2">
    <location>
        <begin position="624"/>
        <end position="634"/>
    </location>
</feature>
<evidence type="ECO:0000256" key="1">
    <source>
        <dbReference type="SAM" id="Coils"/>
    </source>
</evidence>
<keyword evidence="4" id="KW-1185">Reference proteome</keyword>
<feature type="region of interest" description="Disordered" evidence="2">
    <location>
        <begin position="447"/>
        <end position="663"/>
    </location>
</feature>
<dbReference type="EMBL" id="CH476615">
    <property type="protein sequence ID" value="EEP76248.1"/>
    <property type="molecule type" value="Genomic_DNA"/>
</dbReference>
<feature type="compositionally biased region" description="Low complexity" evidence="2">
    <location>
        <begin position="449"/>
        <end position="478"/>
    </location>
</feature>
<sequence length="663" mass="74142">MSDAGAPESDAGKEPETKEDSQELNASGQKVPAVKDKHCRYCRQLFTSSSLGRHLDQYLFKKKPDGIHDVEEIRRLRSGITRRTARNSTKQASPDASSTKRTPDPHSIPPLQLNPKGTGKYRVFLNQPSWHATGVINDIPNASVSQLKIPATPLERFNILTDSNPETARALELALREVLDSIKAATTRKSSTLSPFDFDLQSQTFPSLCLQALPPPPSLFSTHPFSSPDSFPIEPPTPNQRDIVQQALRAKIQQWKLDKLGSAVSTAPGASQYNAGSPNSDAEIVERTSQQHEEMMIRHLDLSLRHWIALPPHEQRNLWQLEITRAFARETEKLKKVEQQLERTQQEANQLRAQVEKLTSCQWPREFAIFPPNLLPLAPEVARELDEKESSMNSAESTRWDYDHLVAKWKRVVMHDKSMGRSGVGAYMDPILERQHAASATKNLLQKLPNANNNGNPSSNRFHMPSPSQQSNPVSPESLNQDRQPANPSTPYETRDPNDVHEPFRPAKRQRIGNHQSKASYHGDEAAAHSPPQPSHPTMHSMPSSSAHSRPPLTYSFNAPSPLPPPNSTGRNTPNFSSHGHRPQSVRPDSFNGTPGQLPHLEQRSPAEREVSNAMMSLHQEPVPQHPQLPPPPLTQHHPYPDGSQRTMPMNINSFPRHQRGVP</sequence>
<feature type="region of interest" description="Disordered" evidence="2">
    <location>
        <begin position="1"/>
        <end position="33"/>
    </location>
</feature>
<organism evidence="3 4">
    <name type="scientific">Uncinocarpus reesii (strain UAMH 1704)</name>
    <dbReference type="NCBI Taxonomy" id="336963"/>
    <lineage>
        <taxon>Eukaryota</taxon>
        <taxon>Fungi</taxon>
        <taxon>Dikarya</taxon>
        <taxon>Ascomycota</taxon>
        <taxon>Pezizomycotina</taxon>
        <taxon>Eurotiomycetes</taxon>
        <taxon>Eurotiomycetidae</taxon>
        <taxon>Onygenales</taxon>
        <taxon>Onygenaceae</taxon>
        <taxon>Uncinocarpus</taxon>
    </lineage>
</organism>
<feature type="compositionally biased region" description="Polar residues" evidence="2">
    <location>
        <begin position="479"/>
        <end position="492"/>
    </location>
</feature>
<feature type="coiled-coil region" evidence="1">
    <location>
        <begin position="327"/>
        <end position="361"/>
    </location>
</feature>
<evidence type="ECO:0000313" key="4">
    <source>
        <dbReference type="Proteomes" id="UP000002058"/>
    </source>
</evidence>
<keyword evidence="1" id="KW-0175">Coiled coil</keyword>
<feature type="compositionally biased region" description="Polar residues" evidence="2">
    <location>
        <begin position="644"/>
        <end position="656"/>
    </location>
</feature>
<gene>
    <name evidence="3" type="ORF">UREG_01097</name>
</gene>
<reference evidence="4" key="1">
    <citation type="journal article" date="2009" name="Genome Res.">
        <title>Comparative genomic analyses of the human fungal pathogens Coccidioides and their relatives.</title>
        <authorList>
            <person name="Sharpton T.J."/>
            <person name="Stajich J.E."/>
            <person name="Rounsley S.D."/>
            <person name="Gardner M.J."/>
            <person name="Wortman J.R."/>
            <person name="Jordar V.S."/>
            <person name="Maiti R."/>
            <person name="Kodira C.D."/>
            <person name="Neafsey D.E."/>
            <person name="Zeng Q."/>
            <person name="Hung C.-Y."/>
            <person name="McMahan C."/>
            <person name="Muszewska A."/>
            <person name="Grynberg M."/>
            <person name="Mandel M.A."/>
            <person name="Kellner E.M."/>
            <person name="Barker B.M."/>
            <person name="Galgiani J.N."/>
            <person name="Orbach M.J."/>
            <person name="Kirkland T.N."/>
            <person name="Cole G.T."/>
            <person name="Henn M.R."/>
            <person name="Birren B.W."/>
            <person name="Taylor J.W."/>
        </authorList>
    </citation>
    <scope>NUCLEOTIDE SEQUENCE [LARGE SCALE GENOMIC DNA]</scope>
    <source>
        <strain evidence="4">UAMH 1704</strain>
    </source>
</reference>
<accession>C4JG17</accession>
<dbReference type="AlphaFoldDB" id="C4JG17"/>
<dbReference type="VEuPathDB" id="FungiDB:UREG_01097"/>
<feature type="compositionally biased region" description="Basic and acidic residues" evidence="2">
    <location>
        <begin position="601"/>
        <end position="611"/>
    </location>
</feature>
<feature type="region of interest" description="Disordered" evidence="2">
    <location>
        <begin position="78"/>
        <end position="118"/>
    </location>
</feature>
<dbReference type="InParanoid" id="C4JG17"/>
<dbReference type="OMA" id="EPFRPAK"/>
<dbReference type="eggNOG" id="ENOG502SC6I">
    <property type="taxonomic scope" value="Eukaryota"/>
</dbReference>
<name>C4JG17_UNCRE</name>
<feature type="compositionally biased region" description="Basic and acidic residues" evidence="2">
    <location>
        <begin position="493"/>
        <end position="505"/>
    </location>
</feature>
<dbReference type="GeneID" id="8440346"/>
<dbReference type="KEGG" id="ure:UREG_01097"/>